<dbReference type="PROSITE" id="PS50086">
    <property type="entry name" value="TBC_RABGAP"/>
    <property type="match status" value="1"/>
</dbReference>
<dbReference type="Gene3D" id="1.10.8.270">
    <property type="entry name" value="putative rabgap domain of human tbc1 domain family member 14 like domains"/>
    <property type="match status" value="1"/>
</dbReference>
<dbReference type="Pfam" id="PF00566">
    <property type="entry name" value="RabGAP-TBC"/>
    <property type="match status" value="1"/>
</dbReference>
<dbReference type="InterPro" id="IPR050302">
    <property type="entry name" value="Rab_GAP_TBC_domain"/>
</dbReference>
<dbReference type="SUPFAM" id="SSF47923">
    <property type="entry name" value="Ypt/Rab-GAP domain of gyp1p"/>
    <property type="match status" value="1"/>
</dbReference>
<dbReference type="Gene3D" id="1.10.10.750">
    <property type="entry name" value="Ypt/Rab-GAP domain of gyp1p, domain 1"/>
    <property type="match status" value="1"/>
</dbReference>
<dbReference type="InterPro" id="IPR000195">
    <property type="entry name" value="Rab-GAP-TBC_dom"/>
</dbReference>
<comment type="caution">
    <text evidence="2">The sequence shown here is derived from an EMBL/GenBank/DDBJ whole genome shotgun (WGS) entry which is preliminary data.</text>
</comment>
<feature type="domain" description="Rab-GAP TBC" evidence="1">
    <location>
        <begin position="24"/>
        <end position="424"/>
    </location>
</feature>
<sequence length="424" mass="48181">MPKYRGQTFEAPRTPTMWKFWCEGIPPGLRGKIWAIAIGNDQRITPDLFRSLLGKAARIRHNSNVNTTDEKELQEKLNFCYNEIPNAWSRLFAISSRTLQVNDSKLPLTDVAALPDLGMNIINTASIKTVCKMECNSAKNCDHTAERVSNLSEVVSAKTGNGAKGEHLSENLTFICRNDDGNDEKERNKEYDVRCAKGKSGDAMSELEERIRVNNENDEASSKIQLSLIRLNQLLKDSQDILSAFCVYRPEIGYMRGLGNLAVILSFYMQSTVAFQAFVNLVYSNHFMDFLLLSNGSYRRRVRMRFDFFQVAIAEQAFPWFGNYTRFVLDGLVSDPFYQSLTSSSAVTRVGLFSTKRREFAIQSFAFEAALAILRYHERSLLTNSFEGCIKILNRNAHPLEDDYGVFDDKIYFKVVSDANAIEQ</sequence>
<accession>A0ABQ7JAF2</accession>
<dbReference type="EMBL" id="JADAQX010000271">
    <property type="protein sequence ID" value="KAF8820923.1"/>
    <property type="molecule type" value="Genomic_DNA"/>
</dbReference>
<evidence type="ECO:0000259" key="1">
    <source>
        <dbReference type="PROSITE" id="PS50086"/>
    </source>
</evidence>
<proteinExistence type="predicted"/>
<gene>
    <name evidence="2" type="ORF">IE077_002669</name>
</gene>
<organism evidence="2 3">
    <name type="scientific">Cardiosporidium cionae</name>
    <dbReference type="NCBI Taxonomy" id="476202"/>
    <lineage>
        <taxon>Eukaryota</taxon>
        <taxon>Sar</taxon>
        <taxon>Alveolata</taxon>
        <taxon>Apicomplexa</taxon>
        <taxon>Aconoidasida</taxon>
        <taxon>Nephromycida</taxon>
        <taxon>Cardiosporidium</taxon>
    </lineage>
</organism>
<dbReference type="PANTHER" id="PTHR47219">
    <property type="entry name" value="RAB GTPASE-ACTIVATING PROTEIN 1-LIKE"/>
    <property type="match status" value="1"/>
</dbReference>
<name>A0ABQ7JAF2_9APIC</name>
<keyword evidence="3" id="KW-1185">Reference proteome</keyword>
<dbReference type="Proteomes" id="UP000823046">
    <property type="component" value="Unassembled WGS sequence"/>
</dbReference>
<dbReference type="InterPro" id="IPR035969">
    <property type="entry name" value="Rab-GAP_TBC_sf"/>
</dbReference>
<dbReference type="PANTHER" id="PTHR47219:SF9">
    <property type="entry name" value="GTPASE ACTIVATING PROTEIN AND CENTROSOME-ASSOCIATED, ISOFORM B"/>
    <property type="match status" value="1"/>
</dbReference>
<evidence type="ECO:0000313" key="3">
    <source>
        <dbReference type="Proteomes" id="UP000823046"/>
    </source>
</evidence>
<reference evidence="2 3" key="1">
    <citation type="journal article" date="2020" name="bioRxiv">
        <title>Metabolic contributions of an alphaproteobacterial endosymbiont in the apicomplexan Cardiosporidium cionae.</title>
        <authorList>
            <person name="Hunter E.S."/>
            <person name="Paight C.J."/>
            <person name="Lane C.E."/>
        </authorList>
    </citation>
    <scope>NUCLEOTIDE SEQUENCE [LARGE SCALE GENOMIC DNA]</scope>
    <source>
        <strain evidence="2">ESH_2018</strain>
    </source>
</reference>
<protein>
    <submittedName>
        <fullName evidence="2">Sec7 domain-containing protein</fullName>
    </submittedName>
</protein>
<evidence type="ECO:0000313" key="2">
    <source>
        <dbReference type="EMBL" id="KAF8820923.1"/>
    </source>
</evidence>